<gene>
    <name evidence="8" type="ORF">ENL47_01995</name>
    <name evidence="7" type="ORF">ENM84_05835</name>
</gene>
<dbReference type="InterPro" id="IPR027417">
    <property type="entry name" value="P-loop_NTPase"/>
</dbReference>
<comment type="similarity">
    <text evidence="2">Belongs to the ABC transporter superfamily.</text>
</comment>
<keyword evidence="3" id="KW-0813">Transport</keyword>
<reference evidence="8" key="1">
    <citation type="journal article" date="2020" name="mSystems">
        <title>Genome- and Community-Level Interaction Insights into Carbon Utilization and Element Cycling Functions of Hydrothermarchaeota in Hydrothermal Sediment.</title>
        <authorList>
            <person name="Zhou Z."/>
            <person name="Liu Y."/>
            <person name="Xu W."/>
            <person name="Pan J."/>
            <person name="Luo Z.H."/>
            <person name="Li M."/>
        </authorList>
    </citation>
    <scope>NUCLEOTIDE SEQUENCE [LARGE SCALE GENOMIC DNA]</scope>
    <source>
        <strain evidence="8">SpSt-1</strain>
        <strain evidence="7">SpSt-1121</strain>
    </source>
</reference>
<protein>
    <submittedName>
        <fullName evidence="8">ATP-binding cassette domain-containing protein</fullName>
    </submittedName>
</protein>
<evidence type="ECO:0000256" key="4">
    <source>
        <dbReference type="ARBA" id="ARBA00022741"/>
    </source>
</evidence>
<evidence type="ECO:0000259" key="6">
    <source>
        <dbReference type="PROSITE" id="PS50893"/>
    </source>
</evidence>
<name>A0A7C5UVQ0_9CREN</name>
<dbReference type="InterPro" id="IPR003593">
    <property type="entry name" value="AAA+_ATPase"/>
</dbReference>
<dbReference type="PROSITE" id="PS50893">
    <property type="entry name" value="ABC_TRANSPORTER_2"/>
    <property type="match status" value="1"/>
</dbReference>
<dbReference type="AlphaFoldDB" id="A0A7C5UVQ0"/>
<dbReference type="GO" id="GO:0042626">
    <property type="term" value="F:ATPase-coupled transmembrane transporter activity"/>
    <property type="evidence" value="ECO:0007669"/>
    <property type="project" value="TreeGrafter"/>
</dbReference>
<feature type="domain" description="ABC transporter" evidence="6">
    <location>
        <begin position="3"/>
        <end position="216"/>
    </location>
</feature>
<dbReference type="SUPFAM" id="SSF52540">
    <property type="entry name" value="P-loop containing nucleoside triphosphate hydrolases"/>
    <property type="match status" value="1"/>
</dbReference>
<dbReference type="EMBL" id="DRUB01000034">
    <property type="protein sequence ID" value="HHR95607.1"/>
    <property type="molecule type" value="Genomic_DNA"/>
</dbReference>
<dbReference type="GO" id="GO:0043190">
    <property type="term" value="C:ATP-binding cassette (ABC) transporter complex"/>
    <property type="evidence" value="ECO:0007669"/>
    <property type="project" value="TreeGrafter"/>
</dbReference>
<accession>A0A7C5UVQ0</accession>
<dbReference type="PANTHER" id="PTHR43553">
    <property type="entry name" value="HEAVY METAL TRANSPORTER"/>
    <property type="match status" value="1"/>
</dbReference>
<keyword evidence="5 8" id="KW-0067">ATP-binding</keyword>
<sequence>MEILLKNVWFSYEGEVYVLKRVNAVFDKRGLYIIVGPNGSGKTTLLKIISLMYKPCLGEIILNGENILKMPKYRINEIRKNIIYVHDKPIIIRGNVERNIRIGIDIHQIKEDDTIEYFIDRYSLNKLRYSDAKKLSVGQAKLISLLRAFILKPKVLVLDEPFTFLDQYNSFLVMEDLQKLILNGTMVIMSTHYIQQELFLKALSIYEIIYGELRKLK</sequence>
<dbReference type="GO" id="GO:0005524">
    <property type="term" value="F:ATP binding"/>
    <property type="evidence" value="ECO:0007669"/>
    <property type="project" value="UniProtKB-KW"/>
</dbReference>
<dbReference type="InterPro" id="IPR050095">
    <property type="entry name" value="ECF_ABC_transporter_ATP-bd"/>
</dbReference>
<dbReference type="InterPro" id="IPR017871">
    <property type="entry name" value="ABC_transporter-like_CS"/>
</dbReference>
<comment type="caution">
    <text evidence="8">The sequence shown here is derived from an EMBL/GenBank/DDBJ whole genome shotgun (WGS) entry which is preliminary data.</text>
</comment>
<comment type="subcellular location">
    <subcellularLocation>
        <location evidence="1">Cell membrane</location>
        <topology evidence="1">Peripheral membrane protein</topology>
    </subcellularLocation>
</comment>
<evidence type="ECO:0000256" key="1">
    <source>
        <dbReference type="ARBA" id="ARBA00004202"/>
    </source>
</evidence>
<evidence type="ECO:0000313" key="8">
    <source>
        <dbReference type="EMBL" id="HHR95607.1"/>
    </source>
</evidence>
<dbReference type="InterPro" id="IPR003439">
    <property type="entry name" value="ABC_transporter-like_ATP-bd"/>
</dbReference>
<dbReference type="SMART" id="SM00382">
    <property type="entry name" value="AAA"/>
    <property type="match status" value="1"/>
</dbReference>
<dbReference type="Pfam" id="PF00005">
    <property type="entry name" value="ABC_tran"/>
    <property type="match status" value="1"/>
</dbReference>
<evidence type="ECO:0000256" key="3">
    <source>
        <dbReference type="ARBA" id="ARBA00022448"/>
    </source>
</evidence>
<evidence type="ECO:0000256" key="5">
    <source>
        <dbReference type="ARBA" id="ARBA00022840"/>
    </source>
</evidence>
<dbReference type="PROSITE" id="PS00211">
    <property type="entry name" value="ABC_TRANSPORTER_1"/>
    <property type="match status" value="1"/>
</dbReference>
<organism evidence="8">
    <name type="scientific">Ignisphaera aggregans</name>
    <dbReference type="NCBI Taxonomy" id="334771"/>
    <lineage>
        <taxon>Archaea</taxon>
        <taxon>Thermoproteota</taxon>
        <taxon>Thermoprotei</taxon>
        <taxon>Desulfurococcales</taxon>
        <taxon>Desulfurococcaceae</taxon>
        <taxon>Ignisphaera</taxon>
    </lineage>
</organism>
<keyword evidence="4" id="KW-0547">Nucleotide-binding</keyword>
<proteinExistence type="inferred from homology"/>
<dbReference type="Gene3D" id="3.40.50.300">
    <property type="entry name" value="P-loop containing nucleotide triphosphate hydrolases"/>
    <property type="match status" value="1"/>
</dbReference>
<dbReference type="PANTHER" id="PTHR43553:SF24">
    <property type="entry name" value="ENERGY-COUPLING FACTOR TRANSPORTER ATP-BINDING PROTEIN ECFA1"/>
    <property type="match status" value="1"/>
</dbReference>
<evidence type="ECO:0000256" key="2">
    <source>
        <dbReference type="ARBA" id="ARBA00005417"/>
    </source>
</evidence>
<evidence type="ECO:0000313" key="7">
    <source>
        <dbReference type="EMBL" id="HHP82169.1"/>
    </source>
</evidence>
<dbReference type="EMBL" id="DRZI01000252">
    <property type="protein sequence ID" value="HHP82169.1"/>
    <property type="molecule type" value="Genomic_DNA"/>
</dbReference>
<dbReference type="GO" id="GO:0016887">
    <property type="term" value="F:ATP hydrolysis activity"/>
    <property type="evidence" value="ECO:0007669"/>
    <property type="project" value="InterPro"/>
</dbReference>